<sequence>MTLSVEDFRARLRSHLPVGWFPDNAPVLDAVLGSIATHKSFSMEQLDYVGDQARISTLRDVFLNMFADEFFGKGMLPRRVGEADGNYRARIKRELFRDRGTRPAMVGVIEDLTGTEPVIFEPMNARDTGAYNINMAYNSAGRYGSNLMPYQVIIDVTRGATVGGVPGAQGYGNKPRAAYPKAIGGYGRGAMMYATPSDIKADVTDETIINAINATRPVGTTVWVKIT</sequence>
<evidence type="ECO:0000313" key="1">
    <source>
        <dbReference type="EMBL" id="ONG55748.1"/>
    </source>
</evidence>
<dbReference type="EMBL" id="MLCO01000069">
    <property type="protein sequence ID" value="ONG55748.1"/>
    <property type="molecule type" value="Genomic_DNA"/>
</dbReference>
<dbReference type="AlphaFoldDB" id="A0A1V2H652"/>
<dbReference type="Proteomes" id="UP000188879">
    <property type="component" value="Unassembled WGS sequence"/>
</dbReference>
<accession>A0A1V2H652</accession>
<name>A0A1V2H652_9PROT</name>
<comment type="caution">
    <text evidence="1">The sequence shown here is derived from an EMBL/GenBank/DDBJ whole genome shotgun (WGS) entry which is preliminary data.</text>
</comment>
<dbReference type="OrthoDB" id="7272469at2"/>
<protein>
    <recommendedName>
        <fullName evidence="3">Phage tail protein</fullName>
    </recommendedName>
</protein>
<proteinExistence type="predicted"/>
<dbReference type="RefSeq" id="WP_076956976.1">
    <property type="nucleotide sequence ID" value="NZ_MLCO01000069.1"/>
</dbReference>
<organism evidence="1 2">
    <name type="scientific">Teichococcus deserti</name>
    <dbReference type="NCBI Taxonomy" id="1817963"/>
    <lineage>
        <taxon>Bacteria</taxon>
        <taxon>Pseudomonadati</taxon>
        <taxon>Pseudomonadota</taxon>
        <taxon>Alphaproteobacteria</taxon>
        <taxon>Acetobacterales</taxon>
        <taxon>Roseomonadaceae</taxon>
        <taxon>Roseomonas</taxon>
    </lineage>
</organism>
<evidence type="ECO:0008006" key="3">
    <source>
        <dbReference type="Google" id="ProtNLM"/>
    </source>
</evidence>
<evidence type="ECO:0000313" key="2">
    <source>
        <dbReference type="Proteomes" id="UP000188879"/>
    </source>
</evidence>
<keyword evidence="2" id="KW-1185">Reference proteome</keyword>
<reference evidence="1 2" key="1">
    <citation type="submission" date="2016-10" db="EMBL/GenBank/DDBJ databases">
        <title>Draft Genome sequence of Roseomonas sp. strain M3.</title>
        <authorList>
            <person name="Subhash Y."/>
            <person name="Lee S."/>
        </authorList>
    </citation>
    <scope>NUCLEOTIDE SEQUENCE [LARGE SCALE GENOMIC DNA]</scope>
    <source>
        <strain evidence="1 2">M3</strain>
    </source>
</reference>
<gene>
    <name evidence="1" type="ORF">BKE38_08760</name>
</gene>